<organism evidence="1 2">
    <name type="scientific">Streptomyces carpinensis</name>
    <dbReference type="NCBI Taxonomy" id="66369"/>
    <lineage>
        <taxon>Bacteria</taxon>
        <taxon>Bacillati</taxon>
        <taxon>Actinomycetota</taxon>
        <taxon>Actinomycetes</taxon>
        <taxon>Kitasatosporales</taxon>
        <taxon>Streptomycetaceae</taxon>
        <taxon>Streptomyces</taxon>
    </lineage>
</organism>
<name>A0ABV1WDT4_9ACTN</name>
<evidence type="ECO:0000313" key="2">
    <source>
        <dbReference type="Proteomes" id="UP001458415"/>
    </source>
</evidence>
<keyword evidence="1" id="KW-0723">Serine/threonine-protein kinase</keyword>
<reference evidence="1 2" key="1">
    <citation type="submission" date="2024-06" db="EMBL/GenBank/DDBJ databases">
        <title>The Natural Products Discovery Center: Release of the First 8490 Sequenced Strains for Exploring Actinobacteria Biosynthetic Diversity.</title>
        <authorList>
            <person name="Kalkreuter E."/>
            <person name="Kautsar S.A."/>
            <person name="Yang D."/>
            <person name="Bader C.D."/>
            <person name="Teijaro C.N."/>
            <person name="Fluegel L."/>
            <person name="Davis C.M."/>
            <person name="Simpson J.R."/>
            <person name="Lauterbach L."/>
            <person name="Steele A.D."/>
            <person name="Gui C."/>
            <person name="Meng S."/>
            <person name="Li G."/>
            <person name="Viehrig K."/>
            <person name="Ye F."/>
            <person name="Su P."/>
            <person name="Kiefer A.F."/>
            <person name="Nichols A."/>
            <person name="Cepeda A.J."/>
            <person name="Yan W."/>
            <person name="Fan B."/>
            <person name="Jiang Y."/>
            <person name="Adhikari A."/>
            <person name="Zheng C.-J."/>
            <person name="Schuster L."/>
            <person name="Cowan T.M."/>
            <person name="Smanski M.J."/>
            <person name="Chevrette M.G."/>
            <person name="De Carvalho L.P.S."/>
            <person name="Shen B."/>
        </authorList>
    </citation>
    <scope>NUCLEOTIDE SEQUENCE [LARGE SCALE GENOMIC DNA]</scope>
    <source>
        <strain evidence="1 2">NPDC000634</strain>
    </source>
</reference>
<sequence length="110" mass="11914">RTLAVTHSEHVGPDPVAVWRDDVVPGLEWQPGYRPIGGIRATAYQGRPAADMEWLSGSADRRVHTFGRGVLLGGRRGFSLRWTTPADAFGTAANRQALEVFLGSFRPASG</sequence>
<comment type="caution">
    <text evidence="1">The sequence shown here is derived from an EMBL/GenBank/DDBJ whole genome shotgun (WGS) entry which is preliminary data.</text>
</comment>
<keyword evidence="1" id="KW-0808">Transferase</keyword>
<keyword evidence="1" id="KW-0418">Kinase</keyword>
<evidence type="ECO:0000313" key="1">
    <source>
        <dbReference type="EMBL" id="MER6982326.1"/>
    </source>
</evidence>
<feature type="non-terminal residue" evidence="1">
    <location>
        <position position="1"/>
    </location>
</feature>
<proteinExistence type="predicted"/>
<gene>
    <name evidence="1" type="ORF">ABT317_36505</name>
</gene>
<dbReference type="Proteomes" id="UP001458415">
    <property type="component" value="Unassembled WGS sequence"/>
</dbReference>
<dbReference type="GO" id="GO:0004674">
    <property type="term" value="F:protein serine/threonine kinase activity"/>
    <property type="evidence" value="ECO:0007669"/>
    <property type="project" value="UniProtKB-KW"/>
</dbReference>
<keyword evidence="2" id="KW-1185">Reference proteome</keyword>
<protein>
    <submittedName>
        <fullName evidence="1">Serine/threonine protein kinase</fullName>
    </submittedName>
</protein>
<dbReference type="EMBL" id="JBEPCU010000999">
    <property type="protein sequence ID" value="MER6982326.1"/>
    <property type="molecule type" value="Genomic_DNA"/>
</dbReference>
<accession>A0ABV1WDT4</accession>